<dbReference type="Gene3D" id="3.40.190.10">
    <property type="entry name" value="Periplasmic binding protein-like II"/>
    <property type="match status" value="2"/>
</dbReference>
<evidence type="ECO:0000256" key="2">
    <source>
        <dbReference type="SAM" id="Phobius"/>
    </source>
</evidence>
<evidence type="ECO:0000259" key="5">
    <source>
        <dbReference type="PROSITE" id="PS50887"/>
    </source>
</evidence>
<dbReference type="eggNOG" id="COG0834">
    <property type="taxonomic scope" value="Bacteria"/>
</dbReference>
<dbReference type="STRING" id="521045.Kole_1340"/>
<dbReference type="InterPro" id="IPR001610">
    <property type="entry name" value="PAC"/>
</dbReference>
<gene>
    <name evidence="7" type="ordered locus">Kole_1340</name>
</gene>
<dbReference type="CDD" id="cd00130">
    <property type="entry name" value="PAS"/>
    <property type="match status" value="1"/>
</dbReference>
<dbReference type="SMART" id="SM00086">
    <property type="entry name" value="PAC"/>
    <property type="match status" value="1"/>
</dbReference>
<organism evidence="7 8">
    <name type="scientific">Kosmotoga olearia (strain ATCC BAA-1733 / DSM 21960 / TBF 19.5.1)</name>
    <dbReference type="NCBI Taxonomy" id="521045"/>
    <lineage>
        <taxon>Bacteria</taxon>
        <taxon>Thermotogati</taxon>
        <taxon>Thermotogota</taxon>
        <taxon>Thermotogae</taxon>
        <taxon>Kosmotogales</taxon>
        <taxon>Kosmotogaceae</taxon>
        <taxon>Kosmotoga</taxon>
    </lineage>
</organism>
<dbReference type="NCBIfam" id="TIGR00254">
    <property type="entry name" value="GGDEF"/>
    <property type="match status" value="1"/>
</dbReference>
<dbReference type="PROSITE" id="PS50112">
    <property type="entry name" value="PAS"/>
    <property type="match status" value="1"/>
</dbReference>
<keyword evidence="2" id="KW-0812">Transmembrane</keyword>
<dbReference type="PROSITE" id="PS50113">
    <property type="entry name" value="PAC"/>
    <property type="match status" value="1"/>
</dbReference>
<feature type="domain" description="PAS" evidence="3">
    <location>
        <begin position="305"/>
        <end position="375"/>
    </location>
</feature>
<dbReference type="SMART" id="SM00062">
    <property type="entry name" value="PBPb"/>
    <property type="match status" value="1"/>
</dbReference>
<reference evidence="7" key="1">
    <citation type="submission" date="2009-06" db="EMBL/GenBank/DDBJ databases">
        <title>Complete sequence of Thermotogales bacterium TBF 19.5.1.</title>
        <authorList>
            <consortium name="US DOE Joint Genome Institute"/>
            <person name="Lucas S."/>
            <person name="Copeland A."/>
            <person name="Lapidus A."/>
            <person name="Glavina del Rio T."/>
            <person name="Tice H."/>
            <person name="Bruce D."/>
            <person name="Goodwin L."/>
            <person name="Pitluck S."/>
            <person name="Chertkov O."/>
            <person name="Brettin T."/>
            <person name="Detter J.C."/>
            <person name="Han C."/>
            <person name="Schmutz J."/>
            <person name="Larimer F."/>
            <person name="Land M."/>
            <person name="Hauser L."/>
            <person name="Kyrpides N."/>
            <person name="Ovchinnikova G."/>
            <person name="Noll K."/>
        </authorList>
    </citation>
    <scope>NUCLEOTIDE SEQUENCE [LARGE SCALE GENOMIC DNA]</scope>
    <source>
        <strain evidence="7">TBF 19.5.1</strain>
    </source>
</reference>
<feature type="transmembrane region" description="Helical" evidence="2">
    <location>
        <begin position="255"/>
        <end position="277"/>
    </location>
</feature>
<dbReference type="InterPro" id="IPR037522">
    <property type="entry name" value="HD_GYP_dom"/>
</dbReference>
<protein>
    <submittedName>
        <fullName evidence="7">Diguanylate cyclase and metal dependent phosphohydrolase</fullName>
    </submittedName>
</protein>
<dbReference type="InterPro" id="IPR035965">
    <property type="entry name" value="PAS-like_dom_sf"/>
</dbReference>
<evidence type="ECO:0000313" key="8">
    <source>
        <dbReference type="Proteomes" id="UP000002382"/>
    </source>
</evidence>
<feature type="domain" description="GGDEF" evidence="5">
    <location>
        <begin position="467"/>
        <end position="601"/>
    </location>
</feature>
<keyword evidence="1" id="KW-0175">Coiled coil</keyword>
<dbReference type="AlphaFoldDB" id="C5CDM2"/>
<dbReference type="eggNOG" id="COG2199">
    <property type="taxonomic scope" value="Bacteria"/>
</dbReference>
<dbReference type="PANTHER" id="PTHR44757:SF2">
    <property type="entry name" value="BIOFILM ARCHITECTURE MAINTENANCE PROTEIN MBAA"/>
    <property type="match status" value="1"/>
</dbReference>
<dbReference type="Pfam" id="PF00990">
    <property type="entry name" value="GGDEF"/>
    <property type="match status" value="1"/>
</dbReference>
<dbReference type="Gene3D" id="3.30.450.20">
    <property type="entry name" value="PAS domain"/>
    <property type="match status" value="1"/>
</dbReference>
<dbReference type="Gene3D" id="3.30.70.270">
    <property type="match status" value="1"/>
</dbReference>
<dbReference type="InterPro" id="IPR000700">
    <property type="entry name" value="PAS-assoc_C"/>
</dbReference>
<evidence type="ECO:0000313" key="7">
    <source>
        <dbReference type="EMBL" id="ACR80034.1"/>
    </source>
</evidence>
<dbReference type="EMBL" id="CP001634">
    <property type="protein sequence ID" value="ACR80034.1"/>
    <property type="molecule type" value="Genomic_DNA"/>
</dbReference>
<dbReference type="Proteomes" id="UP000002382">
    <property type="component" value="Chromosome"/>
</dbReference>
<dbReference type="Pfam" id="PF13487">
    <property type="entry name" value="HD_5"/>
    <property type="match status" value="1"/>
</dbReference>
<dbReference type="SUPFAM" id="SSF55073">
    <property type="entry name" value="Nucleotide cyclase"/>
    <property type="match status" value="1"/>
</dbReference>
<dbReference type="Pfam" id="PF00497">
    <property type="entry name" value="SBP_bac_3"/>
    <property type="match status" value="1"/>
</dbReference>
<proteinExistence type="predicted"/>
<dbReference type="InterPro" id="IPR001638">
    <property type="entry name" value="Solute-binding_3/MltF_N"/>
</dbReference>
<feature type="coiled-coil region" evidence="1">
    <location>
        <begin position="281"/>
        <end position="315"/>
    </location>
</feature>
<dbReference type="PROSITE" id="PS51832">
    <property type="entry name" value="HD_GYP"/>
    <property type="match status" value="1"/>
</dbReference>
<dbReference type="InterPro" id="IPR000014">
    <property type="entry name" value="PAS"/>
</dbReference>
<dbReference type="SMART" id="SM00267">
    <property type="entry name" value="GGDEF"/>
    <property type="match status" value="1"/>
</dbReference>
<sequence length="765" mass="87959">MSRRIVLFLLIFLLGVTVIGRTIKVGIYENKPLVFVENGVAKGVYIDILQEIARKENWELSFVRGNWIECLDKLRNGDIDILVAIAHTPEREAIYDFNKEAVFTNWGQIYCRKGFSPESVIDLEGKMIAGVSGDIYYQHFYELLKNFNISADLVTVEEYHEVLSLLDLGEVDAGVISRLYAQLNASNYRVKETGIIFSPVVLKFAFTKHKHRDLIITIDKYLKEFKEDPESVYYESLDRWLNIDVVESTFVIPQWLVVALIVSSIFITIFAGTAFLLQKRVDLKTRELRERNMELEELSKKLKKSEEKFRQLIQSMDDVVFVLDVNKRFVEFYGEWFEKYGLDPEKLVGKKPSAVLDKINGESIEKAAEVALESGSATVEWIVKRDDDNKDNKKDEGSKIYLGVSLSALRNGNGKVVGIVGVARDITEKVKNNEKMRYLSFHDVLTGLYNRAFFEEELKRLDSHRQLPISLIMIDINCLKLTNDIFGHLEGDRVIKEVAQALRSSCRKEDIIARWGGDEFVILLPKTPFEEVKEVGERIRRTCRIKIVDDIELNVSQGIATKEKFSQDMMDVLREAEMRMYEEKVALDVQIKKALLRYFREKIAQGQGAVSSVECLEKMKEIAERFGYAVGLDNAEMNKLLLLVEYHDIGIVALKNHSEKGLNYEKHPEVGYKIALNFPEIAPIAEYILYHHERWDGQGYPKKLRGNEIPLLSRLVSILDFYAKEKCKDGEPKQSDERIILELGKRAGSEFDPDLVKLFTKLLLL</sequence>
<dbReference type="InterPro" id="IPR003607">
    <property type="entry name" value="HD/PDEase_dom"/>
</dbReference>
<dbReference type="eggNOG" id="COG2206">
    <property type="taxonomic scope" value="Bacteria"/>
</dbReference>
<evidence type="ECO:0000256" key="1">
    <source>
        <dbReference type="SAM" id="Coils"/>
    </source>
</evidence>
<feature type="domain" description="HD-GYP" evidence="6">
    <location>
        <begin position="556"/>
        <end position="765"/>
    </location>
</feature>
<name>C5CDM2_KOSOT</name>
<dbReference type="OrthoDB" id="9804747at2"/>
<dbReference type="CDD" id="cd01949">
    <property type="entry name" value="GGDEF"/>
    <property type="match status" value="1"/>
</dbReference>
<dbReference type="InterPro" id="IPR029787">
    <property type="entry name" value="Nucleotide_cyclase"/>
</dbReference>
<accession>C5CDM2</accession>
<dbReference type="InterPro" id="IPR052155">
    <property type="entry name" value="Biofilm_reg_signaling"/>
</dbReference>
<dbReference type="KEGG" id="kol:Kole_1340"/>
<keyword evidence="2" id="KW-1133">Transmembrane helix</keyword>
<dbReference type="PROSITE" id="PS50887">
    <property type="entry name" value="GGDEF"/>
    <property type="match status" value="1"/>
</dbReference>
<dbReference type="Pfam" id="PF13426">
    <property type="entry name" value="PAS_9"/>
    <property type="match status" value="1"/>
</dbReference>
<dbReference type="Gene3D" id="1.10.3210.10">
    <property type="entry name" value="Hypothetical protein af1432"/>
    <property type="match status" value="1"/>
</dbReference>
<dbReference type="SUPFAM" id="SSF109604">
    <property type="entry name" value="HD-domain/PDEase-like"/>
    <property type="match status" value="1"/>
</dbReference>
<feature type="domain" description="PAC" evidence="4">
    <location>
        <begin position="385"/>
        <end position="438"/>
    </location>
</feature>
<dbReference type="NCBIfam" id="TIGR00229">
    <property type="entry name" value="sensory_box"/>
    <property type="match status" value="1"/>
</dbReference>
<dbReference type="CDD" id="cd00077">
    <property type="entry name" value="HDc"/>
    <property type="match status" value="1"/>
</dbReference>
<keyword evidence="8" id="KW-1185">Reference proteome</keyword>
<dbReference type="HOGENOM" id="CLU_000445_92_5_0"/>
<evidence type="ECO:0000259" key="6">
    <source>
        <dbReference type="PROSITE" id="PS51832"/>
    </source>
</evidence>
<evidence type="ECO:0000259" key="4">
    <source>
        <dbReference type="PROSITE" id="PS50113"/>
    </source>
</evidence>
<dbReference type="PANTHER" id="PTHR44757">
    <property type="entry name" value="DIGUANYLATE CYCLASE DGCP"/>
    <property type="match status" value="1"/>
</dbReference>
<evidence type="ECO:0000259" key="3">
    <source>
        <dbReference type="PROSITE" id="PS50112"/>
    </source>
</evidence>
<dbReference type="SUPFAM" id="SSF53850">
    <property type="entry name" value="Periplasmic binding protein-like II"/>
    <property type="match status" value="1"/>
</dbReference>
<dbReference type="InterPro" id="IPR043128">
    <property type="entry name" value="Rev_trsase/Diguanyl_cyclase"/>
</dbReference>
<reference evidence="7" key="2">
    <citation type="journal article" date="2011" name="J. Bacteriol.">
        <title>Genome Sequence of Kosmotoga olearia Strain TBF 19.5.1, a Thermophilic Bacterium with a Wide Growth Temperature Range, Isolated from the Troll B Oil Platform in the North Sea.</title>
        <authorList>
            <person name="Swithers K.S."/>
            <person name="Dipippo J.L."/>
            <person name="Bruce D.C."/>
            <person name="Detter C."/>
            <person name="Tapia R."/>
            <person name="Han S."/>
            <person name="Goodwin L.A."/>
            <person name="Han J."/>
            <person name="Woyke T."/>
            <person name="Pitluck S."/>
            <person name="Pennacchio L."/>
            <person name="Nolan M."/>
            <person name="Mikhailova N."/>
            <person name="Land M.L."/>
            <person name="Nesbo C.L."/>
            <person name="Gogarten J.P."/>
            <person name="Noll K.M."/>
        </authorList>
    </citation>
    <scope>NUCLEOTIDE SEQUENCE [LARGE SCALE GENOMIC DNA]</scope>
    <source>
        <strain evidence="7">TBF 19.5.1</strain>
    </source>
</reference>
<dbReference type="SUPFAM" id="SSF55785">
    <property type="entry name" value="PYP-like sensor domain (PAS domain)"/>
    <property type="match status" value="1"/>
</dbReference>
<keyword evidence="2" id="KW-0472">Membrane</keyword>
<dbReference type="InterPro" id="IPR000160">
    <property type="entry name" value="GGDEF_dom"/>
</dbReference>
<dbReference type="RefSeq" id="WP_015868683.1">
    <property type="nucleotide sequence ID" value="NC_012785.1"/>
</dbReference>